<proteinExistence type="predicted"/>
<evidence type="ECO:0000313" key="2">
    <source>
        <dbReference type="EMBL" id="ACS79560.1"/>
    </source>
</evidence>
<protein>
    <submittedName>
        <fullName evidence="2">Uncharacterized protein</fullName>
    </submittedName>
</protein>
<dbReference type="STRING" id="526222.Desal_1498"/>
<dbReference type="Proteomes" id="UP000002601">
    <property type="component" value="Chromosome"/>
</dbReference>
<dbReference type="OrthoDB" id="1525247at2"/>
<dbReference type="AlphaFoldDB" id="C6BS84"/>
<gene>
    <name evidence="2" type="ordered locus">Desal_1498</name>
</gene>
<dbReference type="KEGG" id="dsa:Desal_1498"/>
<organism evidence="2 3">
    <name type="scientific">Maridesulfovibrio salexigens (strain ATCC 14822 / DSM 2638 / NCIMB 8403 / VKM B-1763)</name>
    <name type="common">Desulfovibrio salexigens</name>
    <dbReference type="NCBI Taxonomy" id="526222"/>
    <lineage>
        <taxon>Bacteria</taxon>
        <taxon>Pseudomonadati</taxon>
        <taxon>Thermodesulfobacteriota</taxon>
        <taxon>Desulfovibrionia</taxon>
        <taxon>Desulfovibrionales</taxon>
        <taxon>Desulfovibrionaceae</taxon>
        <taxon>Maridesulfovibrio</taxon>
    </lineage>
</organism>
<sequence length="94" mass="11055">MIEKLGNWFETQRTQKMRFWKLLFAGFLVLLVMLNFFIHPHHVEYHYDGYPGFWEIFALAASVGMVFLMKVLIQPFLVGPEEGEDYTEGGNNDH</sequence>
<feature type="transmembrane region" description="Helical" evidence="1">
    <location>
        <begin position="53"/>
        <end position="73"/>
    </location>
</feature>
<feature type="transmembrane region" description="Helical" evidence="1">
    <location>
        <begin position="20"/>
        <end position="38"/>
    </location>
</feature>
<keyword evidence="1" id="KW-0812">Transmembrane</keyword>
<evidence type="ECO:0000313" key="3">
    <source>
        <dbReference type="Proteomes" id="UP000002601"/>
    </source>
</evidence>
<dbReference type="HOGENOM" id="CLU_160720_2_0_7"/>
<keyword evidence="1" id="KW-0472">Membrane</keyword>
<dbReference type="EMBL" id="CP001649">
    <property type="protein sequence ID" value="ACS79560.1"/>
    <property type="molecule type" value="Genomic_DNA"/>
</dbReference>
<dbReference type="eggNOG" id="ENOG5032K2C">
    <property type="taxonomic scope" value="Bacteria"/>
</dbReference>
<reference evidence="2 3" key="1">
    <citation type="submission" date="2009-06" db="EMBL/GenBank/DDBJ databases">
        <title>Complete sequence of Desulfovibrio salexigens DSM 2638.</title>
        <authorList>
            <consortium name="US DOE Joint Genome Institute"/>
            <person name="Lucas S."/>
            <person name="Copeland A."/>
            <person name="Lapidus A."/>
            <person name="Glavina del Rio T."/>
            <person name="Tice H."/>
            <person name="Bruce D."/>
            <person name="Goodwin L."/>
            <person name="Pitluck S."/>
            <person name="Munk A.C."/>
            <person name="Brettin T."/>
            <person name="Detter J.C."/>
            <person name="Han C."/>
            <person name="Tapia R."/>
            <person name="Larimer F."/>
            <person name="Land M."/>
            <person name="Hauser L."/>
            <person name="Kyrpides N."/>
            <person name="Anderson I."/>
            <person name="Wall J.D."/>
            <person name="Arkin A.P."/>
            <person name="Dehal P."/>
            <person name="Chivian D."/>
            <person name="Giles B."/>
            <person name="Hazen T.C."/>
        </authorList>
    </citation>
    <scope>NUCLEOTIDE SEQUENCE [LARGE SCALE GENOMIC DNA]</scope>
    <source>
        <strain evidence="3">ATCC 14822 / DSM 2638 / NCIMB 8403 / VKM B-1763</strain>
    </source>
</reference>
<dbReference type="RefSeq" id="WP_015851378.1">
    <property type="nucleotide sequence ID" value="NC_012881.1"/>
</dbReference>
<evidence type="ECO:0000256" key="1">
    <source>
        <dbReference type="SAM" id="Phobius"/>
    </source>
</evidence>
<name>C6BS84_MARSD</name>
<keyword evidence="3" id="KW-1185">Reference proteome</keyword>
<keyword evidence="1" id="KW-1133">Transmembrane helix</keyword>
<accession>C6BS84</accession>